<evidence type="ECO:0000313" key="2">
    <source>
        <dbReference type="Proteomes" id="UP001219525"/>
    </source>
</evidence>
<reference evidence="1" key="1">
    <citation type="submission" date="2023-03" db="EMBL/GenBank/DDBJ databases">
        <title>Massive genome expansion in bonnet fungi (Mycena s.s.) driven by repeated elements and novel gene families across ecological guilds.</title>
        <authorList>
            <consortium name="Lawrence Berkeley National Laboratory"/>
            <person name="Harder C.B."/>
            <person name="Miyauchi S."/>
            <person name="Viragh M."/>
            <person name="Kuo A."/>
            <person name="Thoen E."/>
            <person name="Andreopoulos B."/>
            <person name="Lu D."/>
            <person name="Skrede I."/>
            <person name="Drula E."/>
            <person name="Henrissat B."/>
            <person name="Morin E."/>
            <person name="Kohler A."/>
            <person name="Barry K."/>
            <person name="LaButti K."/>
            <person name="Morin E."/>
            <person name="Salamov A."/>
            <person name="Lipzen A."/>
            <person name="Mereny Z."/>
            <person name="Hegedus B."/>
            <person name="Baldrian P."/>
            <person name="Stursova M."/>
            <person name="Weitz H."/>
            <person name="Taylor A."/>
            <person name="Grigoriev I.V."/>
            <person name="Nagy L.G."/>
            <person name="Martin F."/>
            <person name="Kauserud H."/>
        </authorList>
    </citation>
    <scope>NUCLEOTIDE SEQUENCE</scope>
    <source>
        <strain evidence="1">9144</strain>
    </source>
</reference>
<evidence type="ECO:0000313" key="1">
    <source>
        <dbReference type="EMBL" id="KAJ7212502.1"/>
    </source>
</evidence>
<comment type="caution">
    <text evidence="1">The sequence shown here is derived from an EMBL/GenBank/DDBJ whole genome shotgun (WGS) entry which is preliminary data.</text>
</comment>
<dbReference type="EMBL" id="JARJCW010000023">
    <property type="protein sequence ID" value="KAJ7212502.1"/>
    <property type="molecule type" value="Genomic_DNA"/>
</dbReference>
<dbReference type="Proteomes" id="UP001219525">
    <property type="component" value="Unassembled WGS sequence"/>
</dbReference>
<keyword evidence="2" id="KW-1185">Reference proteome</keyword>
<dbReference type="AlphaFoldDB" id="A0AAD6VIF6"/>
<protein>
    <submittedName>
        <fullName evidence="1">Uncharacterized protein</fullName>
    </submittedName>
</protein>
<name>A0AAD6VIF6_9AGAR</name>
<accession>A0AAD6VIF6</accession>
<organism evidence="1 2">
    <name type="scientific">Mycena pura</name>
    <dbReference type="NCBI Taxonomy" id="153505"/>
    <lineage>
        <taxon>Eukaryota</taxon>
        <taxon>Fungi</taxon>
        <taxon>Dikarya</taxon>
        <taxon>Basidiomycota</taxon>
        <taxon>Agaricomycotina</taxon>
        <taxon>Agaricomycetes</taxon>
        <taxon>Agaricomycetidae</taxon>
        <taxon>Agaricales</taxon>
        <taxon>Marasmiineae</taxon>
        <taxon>Mycenaceae</taxon>
        <taxon>Mycena</taxon>
    </lineage>
</organism>
<gene>
    <name evidence="1" type="ORF">GGX14DRAFT_393405</name>
</gene>
<proteinExistence type="predicted"/>
<sequence>MWALTRGISGGQGGYRHNDLVDGGQRIRSILWANTGRPVLIDLVTVTRHACDGSCDELTNFRKALGLSQHQARIWPEGETLRSVNFLVERRRKRLSGISYVRRRARPYYMIPTAEVPVNPS</sequence>